<feature type="domain" description="UmuC" evidence="6">
    <location>
        <begin position="14"/>
        <end position="195"/>
    </location>
</feature>
<dbReference type="GO" id="GO:0042276">
    <property type="term" value="P:error-prone translesion synthesis"/>
    <property type="evidence" value="ECO:0007669"/>
    <property type="project" value="TreeGrafter"/>
</dbReference>
<comment type="similarity">
    <text evidence="1">Belongs to the DNA polymerase type-Y family.</text>
</comment>
<name>A0A7W6DT15_9RHOB</name>
<gene>
    <name evidence="7" type="ORF">GGQ68_003522</name>
</gene>
<reference evidence="7 8" key="1">
    <citation type="submission" date="2020-08" db="EMBL/GenBank/DDBJ databases">
        <title>Genomic Encyclopedia of Type Strains, Phase IV (KMG-IV): sequencing the most valuable type-strain genomes for metagenomic binning, comparative biology and taxonomic classification.</title>
        <authorList>
            <person name="Goeker M."/>
        </authorList>
    </citation>
    <scope>NUCLEOTIDE SEQUENCE [LARGE SCALE GENOMIC DNA]</scope>
    <source>
        <strain evidence="7 8">DSM 102235</strain>
    </source>
</reference>
<dbReference type="EMBL" id="JACIEJ010000009">
    <property type="protein sequence ID" value="MBB3987176.1"/>
    <property type="molecule type" value="Genomic_DNA"/>
</dbReference>
<dbReference type="InterPro" id="IPR001126">
    <property type="entry name" value="UmuC"/>
</dbReference>
<evidence type="ECO:0000256" key="5">
    <source>
        <dbReference type="ARBA" id="ARBA00049244"/>
    </source>
</evidence>
<dbReference type="GO" id="GO:0003684">
    <property type="term" value="F:damaged DNA binding"/>
    <property type="evidence" value="ECO:0007669"/>
    <property type="project" value="InterPro"/>
</dbReference>
<dbReference type="GO" id="GO:0009432">
    <property type="term" value="P:SOS response"/>
    <property type="evidence" value="ECO:0007669"/>
    <property type="project" value="TreeGrafter"/>
</dbReference>
<dbReference type="InterPro" id="IPR043502">
    <property type="entry name" value="DNA/RNA_pol_sf"/>
</dbReference>
<evidence type="ECO:0000313" key="8">
    <source>
        <dbReference type="Proteomes" id="UP000541426"/>
    </source>
</evidence>
<accession>A0A7W6DT15</accession>
<dbReference type="AlphaFoldDB" id="A0A7W6DT15"/>
<dbReference type="InterPro" id="IPR043128">
    <property type="entry name" value="Rev_trsase/Diguanyl_cyclase"/>
</dbReference>
<keyword evidence="7" id="KW-0548">Nucleotidyltransferase</keyword>
<evidence type="ECO:0000256" key="1">
    <source>
        <dbReference type="ARBA" id="ARBA00010945"/>
    </source>
</evidence>
<comment type="function">
    <text evidence="4">Poorly processive, error-prone DNA polymerase involved in untargeted mutagenesis. Copies undamaged DNA at stalled replication forks, which arise in vivo from mismatched or misaligned primer ends. These misaligned primers can be extended by PolIV. Exhibits no 3'-5' exonuclease (proofreading) activity. May be involved in translesional synthesis, in conjunction with the beta clamp from PolIII.</text>
</comment>
<dbReference type="GO" id="GO:0003887">
    <property type="term" value="F:DNA-directed DNA polymerase activity"/>
    <property type="evidence" value="ECO:0007669"/>
    <property type="project" value="UniProtKB-KW"/>
</dbReference>
<comment type="caution">
    <text evidence="7">The sequence shown here is derived from an EMBL/GenBank/DDBJ whole genome shotgun (WGS) entry which is preliminary data.</text>
</comment>
<protein>
    <recommendedName>
        <fullName evidence="3">DNA-directed DNA polymerase</fullName>
        <ecNumber evidence="3">2.7.7.7</ecNumber>
    </recommendedName>
</protein>
<dbReference type="GO" id="GO:0005829">
    <property type="term" value="C:cytosol"/>
    <property type="evidence" value="ECO:0007669"/>
    <property type="project" value="TreeGrafter"/>
</dbReference>
<evidence type="ECO:0000256" key="3">
    <source>
        <dbReference type="ARBA" id="ARBA00012417"/>
    </source>
</evidence>
<proteinExistence type="inferred from homology"/>
<dbReference type="Proteomes" id="UP000541426">
    <property type="component" value="Unassembled WGS sequence"/>
</dbReference>
<evidence type="ECO:0000256" key="2">
    <source>
        <dbReference type="ARBA" id="ARBA00011245"/>
    </source>
</evidence>
<evidence type="ECO:0000313" key="7">
    <source>
        <dbReference type="EMBL" id="MBB3987176.1"/>
    </source>
</evidence>
<dbReference type="Gene3D" id="3.40.1170.60">
    <property type="match status" value="1"/>
</dbReference>
<dbReference type="PROSITE" id="PS50173">
    <property type="entry name" value="UMUC"/>
    <property type="match status" value="1"/>
</dbReference>
<keyword evidence="7" id="KW-0808">Transferase</keyword>
<dbReference type="CDD" id="cd00424">
    <property type="entry name" value="PolY"/>
    <property type="match status" value="1"/>
</dbReference>
<comment type="catalytic activity">
    <reaction evidence="5">
        <text>DNA(n) + a 2'-deoxyribonucleoside 5'-triphosphate = DNA(n+1) + diphosphate</text>
        <dbReference type="Rhea" id="RHEA:22508"/>
        <dbReference type="Rhea" id="RHEA-COMP:17339"/>
        <dbReference type="Rhea" id="RHEA-COMP:17340"/>
        <dbReference type="ChEBI" id="CHEBI:33019"/>
        <dbReference type="ChEBI" id="CHEBI:61560"/>
        <dbReference type="ChEBI" id="CHEBI:173112"/>
        <dbReference type="EC" id="2.7.7.7"/>
    </reaction>
</comment>
<evidence type="ECO:0000256" key="4">
    <source>
        <dbReference type="ARBA" id="ARBA00025589"/>
    </source>
</evidence>
<dbReference type="GO" id="GO:0006281">
    <property type="term" value="P:DNA repair"/>
    <property type="evidence" value="ECO:0007669"/>
    <property type="project" value="InterPro"/>
</dbReference>
<dbReference type="PANTHER" id="PTHR11076:SF33">
    <property type="entry name" value="DNA POLYMERASE KAPPA"/>
    <property type="match status" value="1"/>
</dbReference>
<dbReference type="RefSeq" id="WP_343055970.1">
    <property type="nucleotide sequence ID" value="NZ_BAABBZ010000058.1"/>
</dbReference>
<dbReference type="Pfam" id="PF00817">
    <property type="entry name" value="IMS"/>
    <property type="match status" value="1"/>
</dbReference>
<evidence type="ECO:0000259" key="6">
    <source>
        <dbReference type="PROSITE" id="PS50173"/>
    </source>
</evidence>
<dbReference type="SUPFAM" id="SSF56672">
    <property type="entry name" value="DNA/RNA polymerases"/>
    <property type="match status" value="1"/>
</dbReference>
<dbReference type="EC" id="2.7.7.7" evidence="3"/>
<dbReference type="InterPro" id="IPR017961">
    <property type="entry name" value="DNA_pol_Y-fam_little_finger"/>
</dbReference>
<dbReference type="PANTHER" id="PTHR11076">
    <property type="entry name" value="DNA REPAIR POLYMERASE UMUC / TRANSFERASE FAMILY MEMBER"/>
    <property type="match status" value="1"/>
</dbReference>
<comment type="subunit">
    <text evidence="2">Monomer.</text>
</comment>
<organism evidence="7 8">
    <name type="scientific">Sagittula marina</name>
    <dbReference type="NCBI Taxonomy" id="943940"/>
    <lineage>
        <taxon>Bacteria</taxon>
        <taxon>Pseudomonadati</taxon>
        <taxon>Pseudomonadota</taxon>
        <taxon>Alphaproteobacteria</taxon>
        <taxon>Rhodobacterales</taxon>
        <taxon>Roseobacteraceae</taxon>
        <taxon>Sagittula</taxon>
    </lineage>
</organism>
<dbReference type="Gene3D" id="3.30.70.270">
    <property type="match status" value="1"/>
</dbReference>
<dbReference type="InterPro" id="IPR050116">
    <property type="entry name" value="DNA_polymerase-Y"/>
</dbReference>
<sequence>MIAETDGDARGIERLYLDFDSFFASAEQHFNPSLRGKPLGVVPLDSPNTSCIAVSREAKARGVKSGCSIKAARQVIPDMIFVIARHDVYVRLHKRILTVVDAILPVGKVRSIDELVCNLLPEEAEQGAALSATIKSALAEAFSPQLTCSIGMAPTELLAKIGAEMNKPDGFALIHSTDLPDKLADMEITDLPGISKGIEARLAAAGVADFTALWSLAPKQARAIWGNVEGERFWNGLHGYHSERPATKKSMYGHSRNLPQGWRTPERVAACARQLTLSAARRLRREGGRATRLTVSLSGEGPRGRGARDGGWSWESVFPPARDDRTFLRALAEGLAQAGQSARFAPRSVSVVIHGLKDETELTGDLFGGSVDPHGAGENDATRAKWEKVSELLDDLRRSHGAKAISYGLQEDMPGGYIGAKIAFGRIPDEEDFSETPVADEQTRFLSY</sequence>
<keyword evidence="8" id="KW-1185">Reference proteome</keyword>
<dbReference type="Pfam" id="PF11799">
    <property type="entry name" value="IMS_C"/>
    <property type="match status" value="1"/>
</dbReference>